<geneLocation type="plastid" evidence="4"/>
<dbReference type="GO" id="GO:1990904">
    <property type="term" value="C:ribonucleoprotein complex"/>
    <property type="evidence" value="ECO:0007669"/>
    <property type="project" value="UniProtKB-KW"/>
</dbReference>
<dbReference type="SUPFAM" id="SSF54189">
    <property type="entry name" value="Ribosomal proteins S24e, L23 and L15e"/>
    <property type="match status" value="1"/>
</dbReference>
<evidence type="ECO:0000256" key="3">
    <source>
        <dbReference type="ARBA" id="ARBA00023274"/>
    </source>
</evidence>
<protein>
    <submittedName>
        <fullName evidence="4">Ribosomal protein L23</fullName>
    </submittedName>
</protein>
<comment type="similarity">
    <text evidence="1">Belongs to the universal ribosomal protein uL23 family.</text>
</comment>
<dbReference type="InterPro" id="IPR012678">
    <property type="entry name" value="Ribosomal_uL23/eL15/eS24_sf"/>
</dbReference>
<evidence type="ECO:0000256" key="2">
    <source>
        <dbReference type="ARBA" id="ARBA00022980"/>
    </source>
</evidence>
<dbReference type="EMBL" id="MK397919">
    <property type="protein sequence ID" value="QBC71823.1"/>
    <property type="molecule type" value="Genomic_DNA"/>
</dbReference>
<evidence type="ECO:0000313" key="4">
    <source>
        <dbReference type="EMBL" id="QBC71822.1"/>
    </source>
</evidence>
<dbReference type="GO" id="GO:0006412">
    <property type="term" value="P:translation"/>
    <property type="evidence" value="ECO:0007669"/>
    <property type="project" value="InterPro"/>
</dbReference>
<organism evidence="4">
    <name type="scientific">Drosera indica</name>
    <dbReference type="NCBI Taxonomy" id="16680"/>
    <lineage>
        <taxon>Eukaryota</taxon>
        <taxon>Viridiplantae</taxon>
        <taxon>Streptophyta</taxon>
        <taxon>Embryophyta</taxon>
        <taxon>Tracheophyta</taxon>
        <taxon>Spermatophyta</taxon>
        <taxon>Magnoliopsida</taxon>
        <taxon>eudicotyledons</taxon>
        <taxon>Gunneridae</taxon>
        <taxon>Pentapetalae</taxon>
        <taxon>Caryophyllales</taxon>
        <taxon>Droseraceae</taxon>
        <taxon>Drosera</taxon>
    </lineage>
</organism>
<keyword evidence="2 4" id="KW-0689">Ribosomal protein</keyword>
<keyword evidence="4" id="KW-0934">Plastid</keyword>
<dbReference type="Gene3D" id="3.30.70.330">
    <property type="match status" value="1"/>
</dbReference>
<dbReference type="GO" id="GO:0005840">
    <property type="term" value="C:ribosome"/>
    <property type="evidence" value="ECO:0007669"/>
    <property type="project" value="UniProtKB-KW"/>
</dbReference>
<dbReference type="InterPro" id="IPR013025">
    <property type="entry name" value="Ribosomal_uL23-like"/>
</dbReference>
<proteinExistence type="inferred from homology"/>
<dbReference type="EMBL" id="MK397919">
    <property type="protein sequence ID" value="QBC71822.1"/>
    <property type="molecule type" value="Genomic_DNA"/>
</dbReference>
<evidence type="ECO:0000256" key="1">
    <source>
        <dbReference type="ARBA" id="ARBA00006700"/>
    </source>
</evidence>
<dbReference type="GO" id="GO:0003729">
    <property type="term" value="F:mRNA binding"/>
    <property type="evidence" value="ECO:0007669"/>
    <property type="project" value="UniProtKB-ARBA"/>
</dbReference>
<keyword evidence="3" id="KW-0687">Ribonucleoprotein</keyword>
<dbReference type="GO" id="GO:0003735">
    <property type="term" value="F:structural constituent of ribosome"/>
    <property type="evidence" value="ECO:0007669"/>
    <property type="project" value="InterPro"/>
</dbReference>
<name>A0A411K3B8_9CARY</name>
<accession>A0A411K3B8</accession>
<dbReference type="InterPro" id="IPR012677">
    <property type="entry name" value="Nucleotide-bd_a/b_plait_sf"/>
</dbReference>
<reference evidence="4" key="1">
    <citation type="journal article" date="2019" name="Mol. Phylogenet. Evol.">
        <title>Plastid phylogenomic insights into the evolution of Caryophyllales.</title>
        <authorList>
            <person name="Yao G."/>
            <person name="Jin J.J."/>
            <person name="Li H.T."/>
            <person name="Yang J.B."/>
            <person name="Shiva Mandala V."/>
            <person name="Croley M."/>
            <person name="Mostow R."/>
            <person name="Douglas N.A."/>
            <person name="Chase M.W."/>
            <person name="Christenhusz M.J."/>
            <person name="Soltis D.E."/>
            <person name="Soltis P.S."/>
            <person name="Smith S.A."/>
            <person name="Brockington S.F."/>
            <person name="Moore M.J."/>
            <person name="Yi T.S."/>
            <person name="Li D.Z."/>
        </authorList>
    </citation>
    <scope>NUCLEOTIDE SEQUENCE</scope>
</reference>
<gene>
    <name evidence="4" type="primary">rpl23</name>
</gene>
<dbReference type="AlphaFoldDB" id="A0A411K3B8"/>
<sequence>MKTYPPWPWPYPPLLAYLPWAYKTNRLHFVFNIYPLKHKRKSTFKKIYQFTYNVEPGLTKPEIKNWVELFMGIKVIAINSHRLPKKGRRMGHTMHSKRIIISFDRNTINLIMLLELIKTYLIEKYLEYLMLEYLMKENNSNKNT</sequence>
<dbReference type="Pfam" id="PF00276">
    <property type="entry name" value="Ribosomal_L23"/>
    <property type="match status" value="1"/>
</dbReference>